<gene>
    <name evidence="2" type="ORF">H6P81_006877</name>
</gene>
<evidence type="ECO:0000313" key="2">
    <source>
        <dbReference type="EMBL" id="KAG9453973.1"/>
    </source>
</evidence>
<dbReference type="Gene3D" id="3.40.20.10">
    <property type="entry name" value="Severin"/>
    <property type="match status" value="3"/>
</dbReference>
<dbReference type="InterPro" id="IPR029006">
    <property type="entry name" value="ADF-H/Gelsolin-like_dom_sf"/>
</dbReference>
<feature type="domain" description="Gelsolin-like" evidence="1">
    <location>
        <begin position="380"/>
        <end position="451"/>
    </location>
</feature>
<evidence type="ECO:0000313" key="3">
    <source>
        <dbReference type="Proteomes" id="UP000825729"/>
    </source>
</evidence>
<reference evidence="2 3" key="1">
    <citation type="submission" date="2021-07" db="EMBL/GenBank/DDBJ databases">
        <title>The Aristolochia fimbriata genome: insights into angiosperm evolution, floral development and chemical biosynthesis.</title>
        <authorList>
            <person name="Jiao Y."/>
        </authorList>
    </citation>
    <scope>NUCLEOTIDE SEQUENCE [LARGE SCALE GENOMIC DNA]</scope>
    <source>
        <strain evidence="2">IBCAS-2021</strain>
        <tissue evidence="2">Leaf</tissue>
    </source>
</reference>
<dbReference type="Pfam" id="PF00626">
    <property type="entry name" value="Gelsolin"/>
    <property type="match status" value="1"/>
</dbReference>
<dbReference type="SMART" id="SM00262">
    <property type="entry name" value="GEL"/>
    <property type="match status" value="3"/>
</dbReference>
<dbReference type="SUPFAM" id="SSF55753">
    <property type="entry name" value="Actin depolymerizing proteins"/>
    <property type="match status" value="3"/>
</dbReference>
<dbReference type="InterPro" id="IPR007123">
    <property type="entry name" value="Gelsolin-like_dom"/>
</dbReference>
<dbReference type="Proteomes" id="UP000825729">
    <property type="component" value="Unassembled WGS sequence"/>
</dbReference>
<dbReference type="CDD" id="cd11291">
    <property type="entry name" value="gelsolin_S6_like"/>
    <property type="match status" value="1"/>
</dbReference>
<dbReference type="CDD" id="cd11293">
    <property type="entry name" value="gelsolin_S4_like"/>
    <property type="match status" value="1"/>
</dbReference>
<dbReference type="PANTHER" id="PTHR11977">
    <property type="entry name" value="VILLIN"/>
    <property type="match status" value="1"/>
</dbReference>
<keyword evidence="3" id="KW-1185">Reference proteome</keyword>
<dbReference type="PANTHER" id="PTHR11977:SF25">
    <property type="entry name" value="VILLIN-1"/>
    <property type="match status" value="1"/>
</dbReference>
<accession>A0AAV7EYW9</accession>
<dbReference type="InterPro" id="IPR007122">
    <property type="entry name" value="Villin/Gelsolin"/>
</dbReference>
<sequence>MQEYIKNNHGGNCDVVTIEGGKFVGDSDVGEFWSLFGGYAPITREPPRMTQEKPKTSCVRLFWTYKDQMNCMGNPSLNKEMLSANKCSHFCLDGKKYYYIRTKGCYGFVTSEASHITFLTDGSETPIFRSYFSGWSGNSESTLFEEGREKVAALFKQKGFDVKELPDEDFQPFIDCSGVLKVWRVDCHDVTLIPTTEHDKLFSGDCYIMQYVYHGYENDENIFYAWLGEHSIMDRADVIDLMCSMADSLKGHPLMAQVFEGKETLELLSIFERLIIFKSLTSLNSSYCYILQVGGSVFTWTGNLCSPRDHDLLDRMLDLLFSMQQTISVREGSEAESFWDTLGGKDEYPKDKEIKQWEEEPHLFACTLSEGDLKVKEIFDFAQDDLTTEEVLVLDCYREIYVWNGLHAGDISKQEALALCQKFLKVDILQENLSPRTPKYIVTEGHELPFFTRFFDWDSSKAHMHGNSFERKLAILKAQGGKLEI</sequence>
<dbReference type="AlphaFoldDB" id="A0AAV7EYW9"/>
<name>A0AAV7EYW9_ARIFI</name>
<dbReference type="EMBL" id="JAINDJ010000003">
    <property type="protein sequence ID" value="KAG9453973.1"/>
    <property type="molecule type" value="Genomic_DNA"/>
</dbReference>
<proteinExistence type="predicted"/>
<organism evidence="2 3">
    <name type="scientific">Aristolochia fimbriata</name>
    <name type="common">White veined hardy Dutchman's pipe vine</name>
    <dbReference type="NCBI Taxonomy" id="158543"/>
    <lineage>
        <taxon>Eukaryota</taxon>
        <taxon>Viridiplantae</taxon>
        <taxon>Streptophyta</taxon>
        <taxon>Embryophyta</taxon>
        <taxon>Tracheophyta</taxon>
        <taxon>Spermatophyta</taxon>
        <taxon>Magnoliopsida</taxon>
        <taxon>Magnoliidae</taxon>
        <taxon>Piperales</taxon>
        <taxon>Aristolochiaceae</taxon>
        <taxon>Aristolochia</taxon>
    </lineage>
</organism>
<comment type="caution">
    <text evidence="2">The sequence shown here is derived from an EMBL/GenBank/DDBJ whole genome shotgun (WGS) entry which is preliminary data.</text>
</comment>
<dbReference type="PRINTS" id="PR00597">
    <property type="entry name" value="GELSOLIN"/>
</dbReference>
<dbReference type="GO" id="GO:0051015">
    <property type="term" value="F:actin filament binding"/>
    <property type="evidence" value="ECO:0007669"/>
    <property type="project" value="InterPro"/>
</dbReference>
<evidence type="ECO:0000259" key="1">
    <source>
        <dbReference type="Pfam" id="PF00626"/>
    </source>
</evidence>
<protein>
    <recommendedName>
        <fullName evidence="1">Gelsolin-like domain-containing protein</fullName>
    </recommendedName>
</protein>